<proteinExistence type="inferred from homology"/>
<dbReference type="GO" id="GO:0030289">
    <property type="term" value="C:protein phosphatase 4 complex"/>
    <property type="evidence" value="ECO:0007669"/>
    <property type="project" value="InterPro"/>
</dbReference>
<feature type="region of interest" description="Disordered" evidence="2">
    <location>
        <begin position="1"/>
        <end position="20"/>
    </location>
</feature>
<dbReference type="PANTHER" id="PTHR16487">
    <property type="entry name" value="PPP4R2-RELATED PROTEIN"/>
    <property type="match status" value="1"/>
</dbReference>
<dbReference type="WBParaSite" id="Pan_g21266.t1">
    <property type="protein sequence ID" value="Pan_g21266.t1"/>
    <property type="gene ID" value="Pan_g21266"/>
</dbReference>
<dbReference type="GO" id="GO:0005737">
    <property type="term" value="C:cytoplasm"/>
    <property type="evidence" value="ECO:0007669"/>
    <property type="project" value="TreeGrafter"/>
</dbReference>
<keyword evidence="3" id="KW-1185">Reference proteome</keyword>
<feature type="compositionally biased region" description="Basic and acidic residues" evidence="2">
    <location>
        <begin position="371"/>
        <end position="380"/>
    </location>
</feature>
<evidence type="ECO:0000313" key="4">
    <source>
        <dbReference type="WBParaSite" id="Pan_g21266.t1"/>
    </source>
</evidence>
<dbReference type="InterPro" id="IPR015267">
    <property type="entry name" value="PPP4R2"/>
</dbReference>
<organism evidence="3 4">
    <name type="scientific">Panagrellus redivivus</name>
    <name type="common">Microworm</name>
    <dbReference type="NCBI Taxonomy" id="6233"/>
    <lineage>
        <taxon>Eukaryota</taxon>
        <taxon>Metazoa</taxon>
        <taxon>Ecdysozoa</taxon>
        <taxon>Nematoda</taxon>
        <taxon>Chromadorea</taxon>
        <taxon>Rhabditida</taxon>
        <taxon>Tylenchina</taxon>
        <taxon>Panagrolaimomorpha</taxon>
        <taxon>Panagrolaimoidea</taxon>
        <taxon>Panagrolaimidae</taxon>
        <taxon>Panagrellus</taxon>
    </lineage>
</organism>
<dbReference type="PANTHER" id="PTHR16487:SF0">
    <property type="entry name" value="PROTEIN PHOSPHATASE 4 REGULATORY SUBUNIT 2-RELATED"/>
    <property type="match status" value="1"/>
</dbReference>
<comment type="similarity">
    <text evidence="1">Belongs to the PPP4R2 family.</text>
</comment>
<feature type="compositionally biased region" description="Basic residues" evidence="2">
    <location>
        <begin position="1"/>
        <end position="12"/>
    </location>
</feature>
<sequence>MASFKSGHKSKGQGKYERMGQRLDQLRPLEEYRAALENFKIPDRAELARPRYKCSTHPDPIIDDYFRAVGATGVPIFKWDLVKEPLLWKLETILDDMVHVEDEFKPQVYMDRKLSRSELLDLKDFIMDKAKSFENAPFTIQRLCELLAYPTTHYRMAEKFYRAVEKNINVVMEITEDGKRLTGITEDPTAFDDDGTSSVCEAEDHIEKHFLVCVDEVDKPLEEQRASMERSPGPSGSSPSPSRHFHLMNNIEMPERPETPPPNEEMLKFAERELYYNGSPSKIDKSLEPLFAAIERSAQDEAAKKRSTVVDPGLDMFADDEAEIEESHSPVKSSDSPFRAPLDPVRKPKAASPQPVQSASGDAGEAMDTSESEKVEKPVETEAEIASDAKSESNDIADAAEPETKSNGNSGDNESMDH</sequence>
<dbReference type="GO" id="GO:0005634">
    <property type="term" value="C:nucleus"/>
    <property type="evidence" value="ECO:0007669"/>
    <property type="project" value="TreeGrafter"/>
</dbReference>
<accession>A0A7E4VJH5</accession>
<feature type="compositionally biased region" description="Polar residues" evidence="2">
    <location>
        <begin position="405"/>
        <end position="418"/>
    </location>
</feature>
<feature type="compositionally biased region" description="Low complexity" evidence="2">
    <location>
        <begin position="231"/>
        <end position="242"/>
    </location>
</feature>
<reference evidence="4" key="2">
    <citation type="submission" date="2020-10" db="UniProtKB">
        <authorList>
            <consortium name="WormBaseParasite"/>
        </authorList>
    </citation>
    <scope>IDENTIFICATION</scope>
</reference>
<dbReference type="Pfam" id="PF09184">
    <property type="entry name" value="PPP4R2"/>
    <property type="match status" value="1"/>
</dbReference>
<feature type="region of interest" description="Disordered" evidence="2">
    <location>
        <begin position="323"/>
        <end position="418"/>
    </location>
</feature>
<reference evidence="3" key="1">
    <citation type="journal article" date="2013" name="Genetics">
        <title>The draft genome and transcriptome of Panagrellus redivivus are shaped by the harsh demands of a free-living lifestyle.</title>
        <authorList>
            <person name="Srinivasan J."/>
            <person name="Dillman A.R."/>
            <person name="Macchietto M.G."/>
            <person name="Heikkinen L."/>
            <person name="Lakso M."/>
            <person name="Fracchia K.M."/>
            <person name="Antoshechkin I."/>
            <person name="Mortazavi A."/>
            <person name="Wong G."/>
            <person name="Sternberg P.W."/>
        </authorList>
    </citation>
    <scope>NUCLEOTIDE SEQUENCE [LARGE SCALE GENOMIC DNA]</scope>
    <source>
        <strain evidence="3">MT8872</strain>
    </source>
</reference>
<feature type="region of interest" description="Disordered" evidence="2">
    <location>
        <begin position="223"/>
        <end position="245"/>
    </location>
</feature>
<dbReference type="AlphaFoldDB" id="A0A7E4VJH5"/>
<evidence type="ECO:0000256" key="2">
    <source>
        <dbReference type="SAM" id="MobiDB-lite"/>
    </source>
</evidence>
<dbReference type="Proteomes" id="UP000492821">
    <property type="component" value="Unassembled WGS sequence"/>
</dbReference>
<evidence type="ECO:0000313" key="3">
    <source>
        <dbReference type="Proteomes" id="UP000492821"/>
    </source>
</evidence>
<dbReference type="GO" id="GO:0019888">
    <property type="term" value="F:protein phosphatase regulator activity"/>
    <property type="evidence" value="ECO:0007669"/>
    <property type="project" value="InterPro"/>
</dbReference>
<name>A0A7E4VJH5_PANRE</name>
<evidence type="ECO:0000256" key="1">
    <source>
        <dbReference type="ARBA" id="ARBA00009207"/>
    </source>
</evidence>
<protein>
    <submittedName>
        <fullName evidence="4">Transcription termination factor Rho</fullName>
    </submittedName>
</protein>